<feature type="domain" description="CRC" evidence="5">
    <location>
        <begin position="184"/>
        <end position="310"/>
    </location>
</feature>
<feature type="compositionally biased region" description="Polar residues" evidence="4">
    <location>
        <begin position="364"/>
        <end position="381"/>
    </location>
</feature>
<evidence type="ECO:0000256" key="2">
    <source>
        <dbReference type="ARBA" id="ARBA00007267"/>
    </source>
</evidence>
<dbReference type="AlphaFoldDB" id="A0ABC9C3N8"/>
<proteinExistence type="inferred from homology"/>
<feature type="region of interest" description="Disordered" evidence="4">
    <location>
        <begin position="563"/>
        <end position="584"/>
    </location>
</feature>
<evidence type="ECO:0000313" key="6">
    <source>
        <dbReference type="EMBL" id="CAL5011975.1"/>
    </source>
</evidence>
<dbReference type="PANTHER" id="PTHR12446:SF47">
    <property type="entry name" value="CRC DOMAIN-CONTAINING PROTEIN"/>
    <property type="match status" value="1"/>
</dbReference>
<dbReference type="InterPro" id="IPR033467">
    <property type="entry name" value="Tesmin/TSO1-like_CXC"/>
</dbReference>
<comment type="similarity">
    <text evidence="2">Belongs to the lin-54 family.</text>
</comment>
<evidence type="ECO:0000256" key="1">
    <source>
        <dbReference type="ARBA" id="ARBA00004123"/>
    </source>
</evidence>
<dbReference type="GO" id="GO:0005634">
    <property type="term" value="C:nucleus"/>
    <property type="evidence" value="ECO:0007669"/>
    <property type="project" value="UniProtKB-SubCell"/>
</dbReference>
<evidence type="ECO:0000256" key="4">
    <source>
        <dbReference type="SAM" id="MobiDB-lite"/>
    </source>
</evidence>
<evidence type="ECO:0000259" key="5">
    <source>
        <dbReference type="PROSITE" id="PS51634"/>
    </source>
</evidence>
<evidence type="ECO:0000256" key="3">
    <source>
        <dbReference type="ARBA" id="ARBA00023242"/>
    </source>
</evidence>
<dbReference type="SMART" id="SM01114">
    <property type="entry name" value="CXC"/>
    <property type="match status" value="2"/>
</dbReference>
<accession>A0ABC9C3N8</accession>
<dbReference type="PANTHER" id="PTHR12446">
    <property type="entry name" value="TESMIN/TSO1-RELATED"/>
    <property type="match status" value="1"/>
</dbReference>
<keyword evidence="7" id="KW-1185">Reference proteome</keyword>
<feature type="region of interest" description="Disordered" evidence="4">
    <location>
        <begin position="356"/>
        <end position="401"/>
    </location>
</feature>
<dbReference type="Pfam" id="PF03638">
    <property type="entry name" value="TCR"/>
    <property type="match status" value="2"/>
</dbReference>
<keyword evidence="3" id="KW-0539">Nucleus</keyword>
<comment type="subcellular location">
    <subcellularLocation>
        <location evidence="1">Nucleus</location>
    </subcellularLocation>
</comment>
<dbReference type="PROSITE" id="PS51634">
    <property type="entry name" value="CRC"/>
    <property type="match status" value="1"/>
</dbReference>
<dbReference type="InterPro" id="IPR005172">
    <property type="entry name" value="CRC"/>
</dbReference>
<feature type="region of interest" description="Disordered" evidence="4">
    <location>
        <begin position="479"/>
        <end position="500"/>
    </location>
</feature>
<dbReference type="EMBL" id="OZ075138">
    <property type="protein sequence ID" value="CAL5011975.1"/>
    <property type="molecule type" value="Genomic_DNA"/>
</dbReference>
<evidence type="ECO:0000313" key="7">
    <source>
        <dbReference type="Proteomes" id="UP001497457"/>
    </source>
</evidence>
<name>A0ABC9C3N8_9POAL</name>
<reference evidence="6" key="1">
    <citation type="submission" date="2024-10" db="EMBL/GenBank/DDBJ databases">
        <authorList>
            <person name="Ryan C."/>
        </authorList>
    </citation>
    <scope>NUCLEOTIDE SEQUENCE [LARGE SCALE GENOMIC DNA]</scope>
</reference>
<organism evidence="6 7">
    <name type="scientific">Urochloa decumbens</name>
    <dbReference type="NCBI Taxonomy" id="240449"/>
    <lineage>
        <taxon>Eukaryota</taxon>
        <taxon>Viridiplantae</taxon>
        <taxon>Streptophyta</taxon>
        <taxon>Embryophyta</taxon>
        <taxon>Tracheophyta</taxon>
        <taxon>Spermatophyta</taxon>
        <taxon>Magnoliopsida</taxon>
        <taxon>Liliopsida</taxon>
        <taxon>Poales</taxon>
        <taxon>Poaceae</taxon>
        <taxon>PACMAD clade</taxon>
        <taxon>Panicoideae</taxon>
        <taxon>Panicodae</taxon>
        <taxon>Paniceae</taxon>
        <taxon>Melinidinae</taxon>
        <taxon>Urochloa</taxon>
    </lineage>
</organism>
<dbReference type="Proteomes" id="UP001497457">
    <property type="component" value="Chromosome 28b"/>
</dbReference>
<feature type="compositionally biased region" description="Basic and acidic residues" evidence="4">
    <location>
        <begin position="389"/>
        <end position="398"/>
    </location>
</feature>
<dbReference type="InterPro" id="IPR028307">
    <property type="entry name" value="Lin-54_fam"/>
</dbReference>
<sequence>MDTPPELSLGSMHLDIASAFYAGKPEIATTAVALSRALGPAQTLPRLQPSLQGLQSPLLLWPPVIWPTLTAVKHPMPLPHLPPAKKPKLLQTSSVLTPALPDMEALPKLPVRRPLPKLQVRRPLPKLQMHNPLQQASLVLEQESLKQEMPVTPVTSSASVNLMLNPENLWTETLCGSKDKTPARIKNCKCKNSKCLKLNCECFSAGRYCKGCNCTNCYNNGSHENVRARQDAINTVLERRPIAFMPKFESRSCSKQCSEGKEAEGPHVGKHTRGCNCKKSECLKKYCECFQSNVLCSDNCKCMDCKNYESNEDRKAIRRISQKHTVFMQNKQSYALNGILGPSSVLPHSTKNGYVISMDASGSPDPTSNNGSSQTLLSFPNSPVDDDKDPVTERDTKGSSKLGPREVITYRSVLADIIQVEDVHEPCKLLILASRQPAKAFLDSGIMENTSTKMLDQSEGCLSFTNSDREAVQKEQDMHGCSPESSSCEWNDTKRPVSPGSQVLMCDERDTILQLSRAEDAIHSTTTQNLPGIFIEQERRVLTNFRDYLCKLANCGRVQGERLSSVSTKSHKQTSDNSINSSSITRVGEVSRIRQV</sequence>
<gene>
    <name evidence="6" type="ORF">URODEC1_LOCUS70673</name>
</gene>
<feature type="compositionally biased region" description="Low complexity" evidence="4">
    <location>
        <begin position="575"/>
        <end position="584"/>
    </location>
</feature>
<protein>
    <recommendedName>
        <fullName evidence="5">CRC domain-containing protein</fullName>
    </recommendedName>
</protein>